<dbReference type="EMBL" id="RZGX01000018">
    <property type="protein sequence ID" value="RUR21193.1"/>
    <property type="molecule type" value="Genomic_DNA"/>
</dbReference>
<evidence type="ECO:0000313" key="2">
    <source>
        <dbReference type="EMBL" id="RUR21193.1"/>
    </source>
</evidence>
<evidence type="ECO:0000313" key="4">
    <source>
        <dbReference type="Proteomes" id="UP000287374"/>
    </source>
</evidence>
<dbReference type="OrthoDB" id="34442at2"/>
<reference evidence="1 3" key="1">
    <citation type="submission" date="2018-05" db="EMBL/GenBank/DDBJ databases">
        <title>Legionella qingyii sp.nov., whole genome shotgun sequence.</title>
        <authorList>
            <person name="Wu H."/>
            <person name="Zhu Q."/>
            <person name="Hu C."/>
        </authorList>
    </citation>
    <scope>NUCLEOTIDE SEQUENCE [LARGE SCALE GENOMIC DNA]</scope>
    <source>
        <strain evidence="1 3">HEB18</strain>
    </source>
</reference>
<dbReference type="Proteomes" id="UP000287374">
    <property type="component" value="Unassembled WGS sequence"/>
</dbReference>
<gene>
    <name evidence="1" type="ORF">DGG96_12310</name>
    <name evidence="2" type="ORF">ELY20_12865</name>
</gene>
<evidence type="ECO:0000313" key="3">
    <source>
        <dbReference type="Proteomes" id="UP000247152"/>
    </source>
</evidence>
<dbReference type="Proteomes" id="UP000247152">
    <property type="component" value="Unassembled WGS sequence"/>
</dbReference>
<dbReference type="InterPro" id="IPR025563">
    <property type="entry name" value="DUF4286"/>
</dbReference>
<keyword evidence="4" id="KW-1185">Reference proteome</keyword>
<evidence type="ECO:0000313" key="1">
    <source>
        <dbReference type="EMBL" id="PWY55405.1"/>
    </source>
</evidence>
<proteinExistence type="predicted"/>
<accession>A0A317U2E8</accession>
<comment type="caution">
    <text evidence="1">The sequence shown here is derived from an EMBL/GenBank/DDBJ whole genome shotgun (WGS) entry which is preliminary data.</text>
</comment>
<dbReference type="EMBL" id="QHJG01000019">
    <property type="protein sequence ID" value="PWY55405.1"/>
    <property type="molecule type" value="Genomic_DNA"/>
</dbReference>
<sequence>MVIYEVNLVIDEDIYPQFQLWLKKHVKEMLQFPGFIQASILKPENENTANQEKLTVQYQLENRESLKVYFTEFALKMREEGLKLFKDKFSAQRRVFEVAAIILK</sequence>
<reference evidence="2 4" key="2">
    <citation type="submission" date="2018-12" db="EMBL/GenBank/DDBJ databases">
        <title>Legionella sp,whole genome shotgun sequence.</title>
        <authorList>
            <person name="Wu H."/>
        </authorList>
    </citation>
    <scope>NUCLEOTIDE SEQUENCE [LARGE SCALE GENOMIC DNA]</scope>
    <source>
        <strain evidence="2">Km489</strain>
        <strain evidence="4">km489</strain>
    </source>
</reference>
<dbReference type="RefSeq" id="WP_110142959.1">
    <property type="nucleotide sequence ID" value="NZ_QHJG01000019.1"/>
</dbReference>
<dbReference type="Pfam" id="PF14114">
    <property type="entry name" value="DUF4286"/>
    <property type="match status" value="1"/>
</dbReference>
<dbReference type="AlphaFoldDB" id="A0A317U2E8"/>
<name>A0A317U2E8_9GAMM</name>
<protein>
    <submittedName>
        <fullName evidence="1">DUF4286 domain-containing protein</fullName>
    </submittedName>
    <submittedName>
        <fullName evidence="2">DUF4286 family protein</fullName>
    </submittedName>
</protein>
<organism evidence="1 3">
    <name type="scientific">Legionella qingyii</name>
    <dbReference type="NCBI Taxonomy" id="2184757"/>
    <lineage>
        <taxon>Bacteria</taxon>
        <taxon>Pseudomonadati</taxon>
        <taxon>Pseudomonadota</taxon>
        <taxon>Gammaproteobacteria</taxon>
        <taxon>Legionellales</taxon>
        <taxon>Legionellaceae</taxon>
        <taxon>Legionella</taxon>
    </lineage>
</organism>